<dbReference type="InterPro" id="IPR034660">
    <property type="entry name" value="DinB/YfiT-like"/>
</dbReference>
<sequence length="169" mass="19428">MTRTDVPSSWDERATLTTFLDYTRATVRAKCEGISDADARKAPLPDSPLMTVAGLVNHVRWVEYWWIQVMLLGEEDTAAPWTREDPDREFRIALDFPLGQLLDEYDAQSARYRELVASLDLDTMSQRHVRSTDAPVTLRWILFHLIEEIARHNGHLDVVRELVDGVKGH</sequence>
<accession>A0A8J3J7Q3</accession>
<dbReference type="RefSeq" id="WP_203740519.1">
    <property type="nucleotide sequence ID" value="NZ_BONF01000002.1"/>
</dbReference>
<dbReference type="EMBL" id="BONF01000002">
    <property type="protein sequence ID" value="GIF78816.1"/>
    <property type="molecule type" value="Genomic_DNA"/>
</dbReference>
<dbReference type="Pfam" id="PF04978">
    <property type="entry name" value="MST"/>
    <property type="match status" value="1"/>
</dbReference>
<gene>
    <name evidence="1" type="ORF">Cba03nite_01650</name>
</gene>
<dbReference type="InterPro" id="IPR007061">
    <property type="entry name" value="MST-like"/>
</dbReference>
<reference evidence="1 2" key="1">
    <citation type="submission" date="2021-01" db="EMBL/GenBank/DDBJ databases">
        <title>Whole genome shotgun sequence of Catellatospora bangladeshensis NBRC 107357.</title>
        <authorList>
            <person name="Komaki H."/>
            <person name="Tamura T."/>
        </authorList>
    </citation>
    <scope>NUCLEOTIDE SEQUENCE [LARGE SCALE GENOMIC DNA]</scope>
    <source>
        <strain evidence="1 2">NBRC 107357</strain>
    </source>
</reference>
<comment type="caution">
    <text evidence="1">The sequence shown here is derived from an EMBL/GenBank/DDBJ whole genome shotgun (WGS) entry which is preliminary data.</text>
</comment>
<proteinExistence type="predicted"/>
<evidence type="ECO:0000313" key="1">
    <source>
        <dbReference type="EMBL" id="GIF78816.1"/>
    </source>
</evidence>
<evidence type="ECO:0000313" key="2">
    <source>
        <dbReference type="Proteomes" id="UP000601223"/>
    </source>
</evidence>
<keyword evidence="2" id="KW-1185">Reference proteome</keyword>
<dbReference type="AlphaFoldDB" id="A0A8J3J7Q3"/>
<organism evidence="1 2">
    <name type="scientific">Catellatospora bangladeshensis</name>
    <dbReference type="NCBI Taxonomy" id="310355"/>
    <lineage>
        <taxon>Bacteria</taxon>
        <taxon>Bacillati</taxon>
        <taxon>Actinomycetota</taxon>
        <taxon>Actinomycetes</taxon>
        <taxon>Micromonosporales</taxon>
        <taxon>Micromonosporaceae</taxon>
        <taxon>Catellatospora</taxon>
    </lineage>
</organism>
<evidence type="ECO:0008006" key="3">
    <source>
        <dbReference type="Google" id="ProtNLM"/>
    </source>
</evidence>
<name>A0A8J3J7Q3_9ACTN</name>
<dbReference type="Proteomes" id="UP000601223">
    <property type="component" value="Unassembled WGS sequence"/>
</dbReference>
<dbReference type="Gene3D" id="1.20.120.450">
    <property type="entry name" value="dinb family like domain"/>
    <property type="match status" value="1"/>
</dbReference>
<protein>
    <recommendedName>
        <fullName evidence="3">Mini-circle protein</fullName>
    </recommendedName>
</protein>
<dbReference type="SUPFAM" id="SSF109854">
    <property type="entry name" value="DinB/YfiT-like putative metalloenzymes"/>
    <property type="match status" value="1"/>
</dbReference>